<comment type="similarity">
    <text evidence="1">Belongs to the HIBADH-related family.</text>
</comment>
<evidence type="ECO:0000259" key="4">
    <source>
        <dbReference type="Pfam" id="PF14833"/>
    </source>
</evidence>
<keyword evidence="6" id="KW-1185">Reference proteome</keyword>
<reference evidence="5" key="1">
    <citation type="submission" date="2020-03" db="EMBL/GenBank/DDBJ databases">
        <title>Draft sequencing of Paenibacilllus sp. S3N08.</title>
        <authorList>
            <person name="Kim D.-U."/>
        </authorList>
    </citation>
    <scope>NUCLEOTIDE SEQUENCE</scope>
    <source>
        <strain evidence="5">S3N08</strain>
    </source>
</reference>
<dbReference type="InterPro" id="IPR036291">
    <property type="entry name" value="NAD(P)-bd_dom_sf"/>
</dbReference>
<dbReference type="Gene3D" id="2.40.10.220">
    <property type="entry name" value="predicted glycosyltransferase like domains"/>
    <property type="match status" value="1"/>
</dbReference>
<feature type="domain" description="PilZ" evidence="3">
    <location>
        <begin position="300"/>
        <end position="405"/>
    </location>
</feature>
<dbReference type="Pfam" id="PF03446">
    <property type="entry name" value="NAD_binding_2"/>
    <property type="match status" value="1"/>
</dbReference>
<dbReference type="RefSeq" id="WP_166153222.1">
    <property type="nucleotide sequence ID" value="NZ_JAAOIW010000010.1"/>
</dbReference>
<comment type="caution">
    <text evidence="5">The sequence shown here is derived from an EMBL/GenBank/DDBJ whole genome shotgun (WGS) entry which is preliminary data.</text>
</comment>
<dbReference type="InterPro" id="IPR008927">
    <property type="entry name" value="6-PGluconate_DH-like_C_sf"/>
</dbReference>
<name>A0ABX0J963_9BACL</name>
<dbReference type="SUPFAM" id="SSF48179">
    <property type="entry name" value="6-phosphogluconate dehydrogenase C-terminal domain-like"/>
    <property type="match status" value="1"/>
</dbReference>
<dbReference type="InterPro" id="IPR013328">
    <property type="entry name" value="6PGD_dom2"/>
</dbReference>
<dbReference type="Pfam" id="PF14833">
    <property type="entry name" value="NAD_binding_11"/>
    <property type="match status" value="1"/>
</dbReference>
<evidence type="ECO:0000256" key="1">
    <source>
        <dbReference type="ARBA" id="ARBA00009080"/>
    </source>
</evidence>
<dbReference type="PROSITE" id="PS00895">
    <property type="entry name" value="3_HYDROXYISOBUT_DH"/>
    <property type="match status" value="1"/>
</dbReference>
<evidence type="ECO:0000259" key="2">
    <source>
        <dbReference type="Pfam" id="PF03446"/>
    </source>
</evidence>
<dbReference type="PANTHER" id="PTHR43060:SF15">
    <property type="entry name" value="3-HYDROXYISOBUTYRATE DEHYDROGENASE-LIKE 1, MITOCHONDRIAL-RELATED"/>
    <property type="match status" value="1"/>
</dbReference>
<dbReference type="InterPro" id="IPR002204">
    <property type="entry name" value="3-OH-isobutyrate_DH-rel_CS"/>
</dbReference>
<evidence type="ECO:0000313" key="6">
    <source>
        <dbReference type="Proteomes" id="UP001165962"/>
    </source>
</evidence>
<proteinExistence type="inferred from homology"/>
<dbReference type="SUPFAM" id="SSF51735">
    <property type="entry name" value="NAD(P)-binding Rossmann-fold domains"/>
    <property type="match status" value="1"/>
</dbReference>
<organism evidence="5 6">
    <name type="scientific">Paenibacillus agricola</name>
    <dbReference type="NCBI Taxonomy" id="2716264"/>
    <lineage>
        <taxon>Bacteria</taxon>
        <taxon>Bacillati</taxon>
        <taxon>Bacillota</taxon>
        <taxon>Bacilli</taxon>
        <taxon>Bacillales</taxon>
        <taxon>Paenibacillaceae</taxon>
        <taxon>Paenibacillus</taxon>
    </lineage>
</organism>
<feature type="domain" description="3-hydroxyisobutyrate dehydrogenase-like NAD-binding" evidence="4">
    <location>
        <begin position="164"/>
        <end position="284"/>
    </location>
</feature>
<dbReference type="PANTHER" id="PTHR43060">
    <property type="entry name" value="3-HYDROXYISOBUTYRATE DEHYDROGENASE-LIKE 1, MITOCHONDRIAL-RELATED"/>
    <property type="match status" value="1"/>
</dbReference>
<evidence type="ECO:0000313" key="5">
    <source>
        <dbReference type="EMBL" id="NHN32909.1"/>
    </source>
</evidence>
<dbReference type="Gene3D" id="1.10.1040.10">
    <property type="entry name" value="N-(1-d-carboxylethyl)-l-norvaline Dehydrogenase, domain 2"/>
    <property type="match status" value="1"/>
</dbReference>
<feature type="domain" description="6-phosphogluconate dehydrogenase NADP-binding" evidence="2">
    <location>
        <begin position="2"/>
        <end position="161"/>
    </location>
</feature>
<dbReference type="Proteomes" id="UP001165962">
    <property type="component" value="Unassembled WGS sequence"/>
</dbReference>
<gene>
    <name evidence="5" type="ORF">G9U52_24145</name>
</gene>
<dbReference type="Pfam" id="PF07238">
    <property type="entry name" value="PilZ"/>
    <property type="match status" value="1"/>
</dbReference>
<dbReference type="InterPro" id="IPR009875">
    <property type="entry name" value="PilZ_domain"/>
</dbReference>
<dbReference type="InterPro" id="IPR029154">
    <property type="entry name" value="HIBADH-like_NADP-bd"/>
</dbReference>
<dbReference type="SUPFAM" id="SSF141371">
    <property type="entry name" value="PilZ domain-like"/>
    <property type="match status" value="1"/>
</dbReference>
<dbReference type="Gene3D" id="3.40.50.720">
    <property type="entry name" value="NAD(P)-binding Rossmann-like Domain"/>
    <property type="match status" value="1"/>
</dbReference>
<evidence type="ECO:0000259" key="3">
    <source>
        <dbReference type="Pfam" id="PF07238"/>
    </source>
</evidence>
<dbReference type="InterPro" id="IPR006115">
    <property type="entry name" value="6PGDH_NADP-bd"/>
</dbReference>
<accession>A0ABX0J963</accession>
<protein>
    <submittedName>
        <fullName evidence="5">NAD-binding protein</fullName>
    </submittedName>
</protein>
<sequence>MKVGFIGLGTMGTPMVINLLKRGFSVTVYNRTASKADALVVLGATAASTPTEAAQEADVLITMLSDDATVQELILGKTGMLDGLSAGQTVIDCSTVSPETSQRIHKALQERAIEFLDAPVTGSKPGAENGTLVFMVGGSQSALDKQRPVFEAMGTRIVHMGASGSGSAAKLAHNTIAAVNLLGFIEGLSMATKAGLDPERFVEVVLAGGASSKQVESKGDKIINRDFRNQFSLQLMLKDLLLAGDLSNSYQLPLPLQKAATSMFQIGLAKGLGDQDTSSIIRCYEDWMHTEVTKQASGQERRRNTRLHLNIPLLLSVYQWEQEGAFTGQTIEGQLFDLSETGIQIVSPFPLAQDMFVVIHFPQEADLPPITAKVIRIENDNGNFRYGCMLSGLAPYVRLKIEDYIAIYPFISGEDYETAENPY</sequence>
<dbReference type="EMBL" id="JAAOIW010000010">
    <property type="protein sequence ID" value="NHN32909.1"/>
    <property type="molecule type" value="Genomic_DNA"/>
</dbReference>